<keyword evidence="3" id="KW-1185">Reference proteome</keyword>
<reference evidence="2 3" key="1">
    <citation type="submission" date="2019-04" db="EMBL/GenBank/DDBJ databases">
        <title>An improved genome assembly and genetic linkage map for asparagus bean, Vigna unguiculata ssp. sesquipedialis.</title>
        <authorList>
            <person name="Xia Q."/>
            <person name="Zhang R."/>
            <person name="Dong Y."/>
        </authorList>
    </citation>
    <scope>NUCLEOTIDE SEQUENCE [LARGE SCALE GENOMIC DNA]</scope>
    <source>
        <tissue evidence="2">Leaf</tissue>
    </source>
</reference>
<feature type="compositionally biased region" description="Polar residues" evidence="1">
    <location>
        <begin position="399"/>
        <end position="424"/>
    </location>
</feature>
<evidence type="ECO:0000256" key="1">
    <source>
        <dbReference type="SAM" id="MobiDB-lite"/>
    </source>
</evidence>
<organism evidence="2 3">
    <name type="scientific">Vigna unguiculata</name>
    <name type="common">Cowpea</name>
    <dbReference type="NCBI Taxonomy" id="3917"/>
    <lineage>
        <taxon>Eukaryota</taxon>
        <taxon>Viridiplantae</taxon>
        <taxon>Streptophyta</taxon>
        <taxon>Embryophyta</taxon>
        <taxon>Tracheophyta</taxon>
        <taxon>Spermatophyta</taxon>
        <taxon>Magnoliopsida</taxon>
        <taxon>eudicotyledons</taxon>
        <taxon>Gunneridae</taxon>
        <taxon>Pentapetalae</taxon>
        <taxon>rosids</taxon>
        <taxon>fabids</taxon>
        <taxon>Fabales</taxon>
        <taxon>Fabaceae</taxon>
        <taxon>Papilionoideae</taxon>
        <taxon>50 kb inversion clade</taxon>
        <taxon>NPAAA clade</taxon>
        <taxon>indigoferoid/millettioid clade</taxon>
        <taxon>Phaseoleae</taxon>
        <taxon>Vigna</taxon>
    </lineage>
</organism>
<feature type="compositionally biased region" description="Pro residues" evidence="1">
    <location>
        <begin position="333"/>
        <end position="342"/>
    </location>
</feature>
<feature type="compositionally biased region" description="Polar residues" evidence="1">
    <location>
        <begin position="211"/>
        <end position="221"/>
    </location>
</feature>
<feature type="region of interest" description="Disordered" evidence="1">
    <location>
        <begin position="333"/>
        <end position="479"/>
    </location>
</feature>
<feature type="compositionally biased region" description="Basic and acidic residues" evidence="1">
    <location>
        <begin position="347"/>
        <end position="358"/>
    </location>
</feature>
<evidence type="ECO:0000313" key="2">
    <source>
        <dbReference type="EMBL" id="QCE13377.1"/>
    </source>
</evidence>
<feature type="compositionally biased region" description="Low complexity" evidence="1">
    <location>
        <begin position="381"/>
        <end position="391"/>
    </location>
</feature>
<sequence>MLKVEKEAFVKGVPIGEALDIDIPPPRPKRKPSNPYPRKTNASLSKNGKSLFSLPSSHGKQALDLEKQPLPEKHSVEDQSTSKLFTILQDPPASSISLPLTNPCPLREFIPSIKEVTTPDESFITHDLQNHELDDGEHRQNANATCKLSKSNNSGAVELVQTEKTDAPHCALTLDAMQGNQNYPRHVPVHVVDERFNGQPKILTNSAASNISESQNNTARSSVHHHQSFSPCPPFSQHNQDDYHSFLQMSSTFSSLVVSTLLQNPVAHAAASFAATFWPYANAETSAADSPVCTPPSMTAITAATVAAATAWWAAHGLLPLCTPLHTPFACPPAPPTAPPSMAPTETQHKIQHGEAKPENPPLQDQILDPEQSEVLQAQHSVSNSPGVSSSESEEKGDTNVNIASKVTNDEMNQVSENPDSNKMNARKPVDRSSCGSNTTSSGEETEILEKDEKEKEEPNKPETNLLGSEPNNRRSRSISNLTNSWKEVSEEGQLAFQALFSREVLPQSFSPPHALVNADNQIHSMNKQNTEYKDEGVQKSLSFVKDNDDEEGLLSMGLGQGKQKSCRTGFKPYKRCSVEAKETNQGEEKGPKRIRLNEEA</sequence>
<dbReference type="Proteomes" id="UP000501690">
    <property type="component" value="Linkage Group LG11"/>
</dbReference>
<protein>
    <submittedName>
        <fullName evidence="2">Transcription factor</fullName>
    </submittedName>
</protein>
<feature type="region of interest" description="Disordered" evidence="1">
    <location>
        <begin position="581"/>
        <end position="601"/>
    </location>
</feature>
<gene>
    <name evidence="2" type="ORF">DEO72_LG11g370</name>
</gene>
<feature type="compositionally biased region" description="Polar residues" evidence="1">
    <location>
        <begin position="40"/>
        <end position="59"/>
    </location>
</feature>
<accession>A0A4D6NNE7</accession>
<evidence type="ECO:0000313" key="3">
    <source>
        <dbReference type="Proteomes" id="UP000501690"/>
    </source>
</evidence>
<dbReference type="EMBL" id="CP039355">
    <property type="protein sequence ID" value="QCE13377.1"/>
    <property type="molecule type" value="Genomic_DNA"/>
</dbReference>
<name>A0A4D6NNE7_VIGUN</name>
<feature type="compositionally biased region" description="Polar residues" evidence="1">
    <location>
        <begin position="434"/>
        <end position="443"/>
    </location>
</feature>
<feature type="region of interest" description="Disordered" evidence="1">
    <location>
        <begin position="211"/>
        <end position="234"/>
    </location>
</feature>
<feature type="region of interest" description="Disordered" evidence="1">
    <location>
        <begin position="17"/>
        <end position="59"/>
    </location>
</feature>
<proteinExistence type="predicted"/>
<feature type="compositionally biased region" description="Basic and acidic residues" evidence="1">
    <location>
        <begin position="448"/>
        <end position="461"/>
    </location>
</feature>
<dbReference type="AlphaFoldDB" id="A0A4D6NNE7"/>